<dbReference type="Proteomes" id="UP001140453">
    <property type="component" value="Unassembled WGS sequence"/>
</dbReference>
<dbReference type="PANTHER" id="PTHR35340:SF5">
    <property type="entry name" value="ASST-DOMAIN-CONTAINING PROTEIN"/>
    <property type="match status" value="1"/>
</dbReference>
<protein>
    <recommendedName>
        <fullName evidence="5">ASST-domain-containing protein</fullName>
    </recommendedName>
</protein>
<dbReference type="OrthoDB" id="5427350at2759"/>
<keyword evidence="1" id="KW-0472">Membrane</keyword>
<dbReference type="EMBL" id="JAPEVB010000003">
    <property type="protein sequence ID" value="KAJ4391803.1"/>
    <property type="molecule type" value="Genomic_DNA"/>
</dbReference>
<feature type="signal peptide" evidence="2">
    <location>
        <begin position="1"/>
        <end position="23"/>
    </location>
</feature>
<dbReference type="AlphaFoldDB" id="A0A9W9CX44"/>
<keyword evidence="1" id="KW-1133">Transmembrane helix</keyword>
<dbReference type="InterPro" id="IPR039535">
    <property type="entry name" value="ASST-like"/>
</dbReference>
<gene>
    <name evidence="3" type="ORF">N0V93_005423</name>
</gene>
<keyword evidence="1" id="KW-0812">Transmembrane</keyword>
<organism evidence="3 4">
    <name type="scientific">Gnomoniopsis smithogilvyi</name>
    <dbReference type="NCBI Taxonomy" id="1191159"/>
    <lineage>
        <taxon>Eukaryota</taxon>
        <taxon>Fungi</taxon>
        <taxon>Dikarya</taxon>
        <taxon>Ascomycota</taxon>
        <taxon>Pezizomycotina</taxon>
        <taxon>Sordariomycetes</taxon>
        <taxon>Sordariomycetidae</taxon>
        <taxon>Diaporthales</taxon>
        <taxon>Gnomoniaceae</taxon>
        <taxon>Gnomoniopsis</taxon>
    </lineage>
</organism>
<keyword evidence="4" id="KW-1185">Reference proteome</keyword>
<feature type="chain" id="PRO_5040924673" description="ASST-domain-containing protein" evidence="2">
    <location>
        <begin position="24"/>
        <end position="580"/>
    </location>
</feature>
<evidence type="ECO:0008006" key="5">
    <source>
        <dbReference type="Google" id="ProtNLM"/>
    </source>
</evidence>
<sequence length="580" mass="64347">MRSLSRPAVLLGALTLGASVAVAEEYPLPYVTDYQAYNEGFYGTHPNQSYKSTTAKGLLFQVNQWDRSRSGLSKYLFLSSLASDQKSTPFIIDTEDLSLVYADPKWSSVNNPRIQMYNGLPYFTFWEGADFSGHGLGYCLMYDSSYQLVYNISTKMINTKMDSHECQLTEDGTALVTAYEKIAYDMTNAPGGGPQDGQLLDSIFEEIDVATGEIKFLWRASHHFGINETEVNWGSGDYGAQTEDVGWDFFHINSLQKTKEGNYLVSGRRINTLTLISGKDGSVIWQLGGKNNQFFDLSGGEATNFGFQHTARLLNDNMTELTLFDNHDLNPEKPSPQCPEGCSRGLHLRLNFDDPNNFTAQVVHEYHHPMSISSWAMGGYQKLPNGNVLIAWGTTPVITEYTEDGEIVLDMQVGPWTAERHNEQPVYRAWTMDWTAFPSWLPDIAAADGYAYVSWNGATEVDSWDIMEGNTRDNITFTTNAKKIGYETVIPLKTNGAFVVANALAADGTILATSDVWDSELGATRPGGAVGFCTIGCGRFDDFDSMILLLMSSSAILLFVMVTVTRGSRKKSIHEYDSLS</sequence>
<accession>A0A9W9CX44</accession>
<dbReference type="InterPro" id="IPR053143">
    <property type="entry name" value="Arylsulfate_ST"/>
</dbReference>
<reference evidence="3" key="1">
    <citation type="submission" date="2022-10" db="EMBL/GenBank/DDBJ databases">
        <title>Tapping the CABI collections for fungal endophytes: first genome assemblies for Collariella, Neodidymelliopsis, Ascochyta clinopodiicola, Didymella pomorum, Didymosphaeria variabile, Neocosmospora piperis and Neocucurbitaria cava.</title>
        <authorList>
            <person name="Hill R."/>
        </authorList>
    </citation>
    <scope>NUCLEOTIDE SEQUENCE</scope>
    <source>
        <strain evidence="3">IMI 355082</strain>
    </source>
</reference>
<keyword evidence="2" id="KW-0732">Signal</keyword>
<evidence type="ECO:0000313" key="3">
    <source>
        <dbReference type="EMBL" id="KAJ4391803.1"/>
    </source>
</evidence>
<evidence type="ECO:0000256" key="1">
    <source>
        <dbReference type="SAM" id="Phobius"/>
    </source>
</evidence>
<dbReference type="Pfam" id="PF14269">
    <property type="entry name" value="Arylsulfotran_2"/>
    <property type="match status" value="1"/>
</dbReference>
<evidence type="ECO:0000256" key="2">
    <source>
        <dbReference type="SAM" id="SignalP"/>
    </source>
</evidence>
<comment type="caution">
    <text evidence="3">The sequence shown here is derived from an EMBL/GenBank/DDBJ whole genome shotgun (WGS) entry which is preliminary data.</text>
</comment>
<feature type="transmembrane region" description="Helical" evidence="1">
    <location>
        <begin position="546"/>
        <end position="564"/>
    </location>
</feature>
<evidence type="ECO:0000313" key="4">
    <source>
        <dbReference type="Proteomes" id="UP001140453"/>
    </source>
</evidence>
<dbReference type="SUPFAM" id="SSF50998">
    <property type="entry name" value="Quinoprotein alcohol dehydrogenase-like"/>
    <property type="match status" value="1"/>
</dbReference>
<proteinExistence type="predicted"/>
<name>A0A9W9CX44_9PEZI</name>
<dbReference type="InterPro" id="IPR011047">
    <property type="entry name" value="Quinoprotein_ADH-like_sf"/>
</dbReference>
<dbReference type="PANTHER" id="PTHR35340">
    <property type="entry name" value="PQQ ENZYME REPEAT PROTEIN-RELATED"/>
    <property type="match status" value="1"/>
</dbReference>